<organism evidence="1 2">
    <name type="scientific">Streptomyces goshikiensis</name>
    <dbReference type="NCBI Taxonomy" id="1942"/>
    <lineage>
        <taxon>Bacteria</taxon>
        <taxon>Bacillati</taxon>
        <taxon>Actinomycetota</taxon>
        <taxon>Actinomycetes</taxon>
        <taxon>Kitasatosporales</taxon>
        <taxon>Streptomycetaceae</taxon>
        <taxon>Streptomyces</taxon>
    </lineage>
</organism>
<protein>
    <submittedName>
        <fullName evidence="1">Uncharacterized protein</fullName>
    </submittedName>
</protein>
<gene>
    <name evidence="1" type="ORF">OHU17_00020</name>
</gene>
<keyword evidence="2" id="KW-1185">Reference proteome</keyword>
<accession>A0ABZ1RDM8</accession>
<evidence type="ECO:0000313" key="2">
    <source>
        <dbReference type="Proteomes" id="UP001432075"/>
    </source>
</evidence>
<evidence type="ECO:0000313" key="1">
    <source>
        <dbReference type="EMBL" id="WUO44330.1"/>
    </source>
</evidence>
<proteinExistence type="predicted"/>
<dbReference type="RefSeq" id="WP_328774789.1">
    <property type="nucleotide sequence ID" value="NZ_CP108057.1"/>
</dbReference>
<reference evidence="1" key="1">
    <citation type="submission" date="2022-10" db="EMBL/GenBank/DDBJ databases">
        <title>The complete genomes of actinobacterial strains from the NBC collection.</title>
        <authorList>
            <person name="Joergensen T.S."/>
            <person name="Alvarez Arevalo M."/>
            <person name="Sterndorff E.B."/>
            <person name="Faurdal D."/>
            <person name="Vuksanovic O."/>
            <person name="Mourched A.-S."/>
            <person name="Charusanti P."/>
            <person name="Shaw S."/>
            <person name="Blin K."/>
            <person name="Weber T."/>
        </authorList>
    </citation>
    <scope>NUCLEOTIDE SEQUENCE</scope>
    <source>
        <strain evidence="1">NBC_00283</strain>
    </source>
</reference>
<dbReference type="Proteomes" id="UP001432075">
    <property type="component" value="Chromosome"/>
</dbReference>
<dbReference type="EMBL" id="CP108057">
    <property type="protein sequence ID" value="WUO44330.1"/>
    <property type="molecule type" value="Genomic_DNA"/>
</dbReference>
<sequence>MRSIARAAGEGAHHLTVVLVASDGADQAECTFTGPVLDESTPDEALVQTAFLLAGTTIGGMAMTVLRTVGPDGTVTLMSWAVRDLIARPATAEQSRIAYRISEGDFTGPSPEVTFLDAPALV</sequence>
<name>A0ABZ1RDM8_9ACTN</name>